<dbReference type="EMBL" id="JAMPKM010000029">
    <property type="protein sequence ID" value="MEP0820437.1"/>
    <property type="molecule type" value="Genomic_DNA"/>
</dbReference>
<dbReference type="Proteomes" id="UP001464891">
    <property type="component" value="Unassembled WGS sequence"/>
</dbReference>
<dbReference type="RefSeq" id="WP_190435223.1">
    <property type="nucleotide sequence ID" value="NZ_JAMPKM010000029.1"/>
</dbReference>
<organism evidence="1 2">
    <name type="scientific">Trichocoleus desertorum GB2-A4</name>
    <dbReference type="NCBI Taxonomy" id="2933944"/>
    <lineage>
        <taxon>Bacteria</taxon>
        <taxon>Bacillati</taxon>
        <taxon>Cyanobacteriota</taxon>
        <taxon>Cyanophyceae</taxon>
        <taxon>Leptolyngbyales</taxon>
        <taxon>Trichocoleusaceae</taxon>
        <taxon>Trichocoleus</taxon>
    </lineage>
</organism>
<accession>A0ABV0JF79</accession>
<protein>
    <submittedName>
        <fullName evidence="1">Uncharacterized protein</fullName>
    </submittedName>
</protein>
<sequence length="80" mass="9329">MGRSSRLRKVRQQERRLTPDEYIQEGIQEWRDDRSLILSDVMALAKADADCPELGIGFGRAWTPEEIKTVAAEVERRWLK</sequence>
<gene>
    <name evidence="1" type="ORF">NC998_25390</name>
</gene>
<evidence type="ECO:0000313" key="2">
    <source>
        <dbReference type="Proteomes" id="UP001464891"/>
    </source>
</evidence>
<proteinExistence type="predicted"/>
<reference evidence="1 2" key="1">
    <citation type="submission" date="2022-04" db="EMBL/GenBank/DDBJ databases">
        <title>Positive selection, recombination, and allopatry shape intraspecific diversity of widespread and dominant cyanobacteria.</title>
        <authorList>
            <person name="Wei J."/>
            <person name="Shu W."/>
            <person name="Hu C."/>
        </authorList>
    </citation>
    <scope>NUCLEOTIDE SEQUENCE [LARGE SCALE GENOMIC DNA]</scope>
    <source>
        <strain evidence="1 2">GB2-A4</strain>
    </source>
</reference>
<evidence type="ECO:0000313" key="1">
    <source>
        <dbReference type="EMBL" id="MEP0820437.1"/>
    </source>
</evidence>
<comment type="caution">
    <text evidence="1">The sequence shown here is derived from an EMBL/GenBank/DDBJ whole genome shotgun (WGS) entry which is preliminary data.</text>
</comment>
<name>A0ABV0JF79_9CYAN</name>
<keyword evidence="2" id="KW-1185">Reference proteome</keyword>